<dbReference type="PROSITE" id="PS52029">
    <property type="entry name" value="LD_TPASE"/>
    <property type="match status" value="1"/>
</dbReference>
<organism evidence="11 12">
    <name type="scientific">Amaricoccus macauensis</name>
    <dbReference type="NCBI Taxonomy" id="57001"/>
    <lineage>
        <taxon>Bacteria</taxon>
        <taxon>Pseudomonadati</taxon>
        <taxon>Pseudomonadota</taxon>
        <taxon>Alphaproteobacteria</taxon>
        <taxon>Rhodobacterales</taxon>
        <taxon>Paracoccaceae</taxon>
        <taxon>Amaricoccus</taxon>
    </lineage>
</organism>
<dbReference type="InterPro" id="IPR050979">
    <property type="entry name" value="LD-transpeptidase"/>
</dbReference>
<keyword evidence="4" id="KW-0808">Transferase</keyword>
<evidence type="ECO:0000256" key="5">
    <source>
        <dbReference type="ARBA" id="ARBA00022801"/>
    </source>
</evidence>
<keyword evidence="6 9" id="KW-0133">Cell shape</keyword>
<dbReference type="EMBL" id="JACHFM010000001">
    <property type="protein sequence ID" value="MBB5221153.1"/>
    <property type="molecule type" value="Genomic_DNA"/>
</dbReference>
<dbReference type="GO" id="GO:0071555">
    <property type="term" value="P:cell wall organization"/>
    <property type="evidence" value="ECO:0007669"/>
    <property type="project" value="UniProtKB-UniRule"/>
</dbReference>
<feature type="domain" description="L,D-TPase catalytic" evidence="10">
    <location>
        <begin position="81"/>
        <end position="211"/>
    </location>
</feature>
<dbReference type="PANTHER" id="PTHR30582:SF24">
    <property type="entry name" value="L,D-TRANSPEPTIDASE ERFK_SRFK-RELATED"/>
    <property type="match status" value="1"/>
</dbReference>
<dbReference type="Proteomes" id="UP000549457">
    <property type="component" value="Unassembled WGS sequence"/>
</dbReference>
<comment type="caution">
    <text evidence="11">The sequence shown here is derived from an EMBL/GenBank/DDBJ whole genome shotgun (WGS) entry which is preliminary data.</text>
</comment>
<dbReference type="Pfam" id="PF03734">
    <property type="entry name" value="YkuD"/>
    <property type="match status" value="1"/>
</dbReference>
<accession>A0A840SP21</accession>
<dbReference type="GO" id="GO:0016757">
    <property type="term" value="F:glycosyltransferase activity"/>
    <property type="evidence" value="ECO:0007669"/>
    <property type="project" value="UniProtKB-KW"/>
</dbReference>
<dbReference type="PANTHER" id="PTHR30582">
    <property type="entry name" value="L,D-TRANSPEPTIDASE"/>
    <property type="match status" value="1"/>
</dbReference>
<keyword evidence="8 9" id="KW-0961">Cell wall biogenesis/degradation</keyword>
<protein>
    <recommendedName>
        <fullName evidence="10">L,D-TPase catalytic domain-containing protein</fullName>
    </recommendedName>
</protein>
<dbReference type="GO" id="GO:0008360">
    <property type="term" value="P:regulation of cell shape"/>
    <property type="evidence" value="ECO:0007669"/>
    <property type="project" value="UniProtKB-UniRule"/>
</dbReference>
<keyword evidence="3" id="KW-0328">Glycosyltransferase</keyword>
<dbReference type="Gene3D" id="2.40.440.10">
    <property type="entry name" value="L,D-transpeptidase catalytic domain-like"/>
    <property type="match status" value="1"/>
</dbReference>
<keyword evidence="7 9" id="KW-0573">Peptidoglycan synthesis</keyword>
<evidence type="ECO:0000256" key="3">
    <source>
        <dbReference type="ARBA" id="ARBA00022676"/>
    </source>
</evidence>
<keyword evidence="5" id="KW-0378">Hydrolase</keyword>
<proteinExistence type="inferred from homology"/>
<dbReference type="GO" id="GO:0071972">
    <property type="term" value="F:peptidoglycan L,D-transpeptidase activity"/>
    <property type="evidence" value="ECO:0007669"/>
    <property type="project" value="TreeGrafter"/>
</dbReference>
<dbReference type="CDD" id="cd16913">
    <property type="entry name" value="YkuD_like"/>
    <property type="match status" value="1"/>
</dbReference>
<dbReference type="InterPro" id="IPR038063">
    <property type="entry name" value="Transpep_catalytic_dom"/>
</dbReference>
<evidence type="ECO:0000256" key="1">
    <source>
        <dbReference type="ARBA" id="ARBA00004752"/>
    </source>
</evidence>
<evidence type="ECO:0000256" key="9">
    <source>
        <dbReference type="PROSITE-ProRule" id="PRU01373"/>
    </source>
</evidence>
<dbReference type="RefSeq" id="WP_184147552.1">
    <property type="nucleotide sequence ID" value="NZ_JACHFM010000001.1"/>
</dbReference>
<dbReference type="AlphaFoldDB" id="A0A840SP21"/>
<comment type="pathway">
    <text evidence="1 9">Cell wall biogenesis; peptidoglycan biosynthesis.</text>
</comment>
<comment type="similarity">
    <text evidence="2">Belongs to the YkuD family.</text>
</comment>
<sequence length="211" mass="23540">MNRDEGDKAARLDRRAFARLAGGSLIAAAGLALGGAGLAAESDEPLHDFVPDSQDRQTIMRRISGLHTARWQDHFDSIENDAILVSIDDRVLHYWGADGFYRIYPTSVPLTDEMTRRGRTSITLKRPDPDWRPTEAMLRRRPDLPTYVAPGPDNPLGIRALNLSWPAYRIHGTNDIRKIGRQSSSGCVGLFNEHILEVYDRAKIGTPVLLV</sequence>
<keyword evidence="12" id="KW-1185">Reference proteome</keyword>
<evidence type="ECO:0000256" key="2">
    <source>
        <dbReference type="ARBA" id="ARBA00005992"/>
    </source>
</evidence>
<evidence type="ECO:0000313" key="11">
    <source>
        <dbReference type="EMBL" id="MBB5221153.1"/>
    </source>
</evidence>
<gene>
    <name evidence="11" type="ORF">HNP73_001074</name>
</gene>
<feature type="active site" description="Nucleophile" evidence="9">
    <location>
        <position position="187"/>
    </location>
</feature>
<dbReference type="GO" id="GO:0018104">
    <property type="term" value="P:peptidoglycan-protein cross-linking"/>
    <property type="evidence" value="ECO:0007669"/>
    <property type="project" value="TreeGrafter"/>
</dbReference>
<dbReference type="UniPathway" id="UPA00219"/>
<dbReference type="InterPro" id="IPR005490">
    <property type="entry name" value="LD_TPept_cat_dom"/>
</dbReference>
<evidence type="ECO:0000256" key="7">
    <source>
        <dbReference type="ARBA" id="ARBA00022984"/>
    </source>
</evidence>
<reference evidence="11 12" key="1">
    <citation type="submission" date="2020-08" db="EMBL/GenBank/DDBJ databases">
        <title>Genomic Encyclopedia of Type Strains, Phase IV (KMG-IV): sequencing the most valuable type-strain genomes for metagenomic binning, comparative biology and taxonomic classification.</title>
        <authorList>
            <person name="Goeker M."/>
        </authorList>
    </citation>
    <scope>NUCLEOTIDE SEQUENCE [LARGE SCALE GENOMIC DNA]</scope>
    <source>
        <strain evidence="11 12">DSM 101730</strain>
    </source>
</reference>
<evidence type="ECO:0000256" key="4">
    <source>
        <dbReference type="ARBA" id="ARBA00022679"/>
    </source>
</evidence>
<evidence type="ECO:0000313" key="12">
    <source>
        <dbReference type="Proteomes" id="UP000549457"/>
    </source>
</evidence>
<evidence type="ECO:0000259" key="10">
    <source>
        <dbReference type="PROSITE" id="PS52029"/>
    </source>
</evidence>
<feature type="active site" description="Proton donor/acceptor" evidence="9">
    <location>
        <position position="171"/>
    </location>
</feature>
<evidence type="ECO:0000256" key="6">
    <source>
        <dbReference type="ARBA" id="ARBA00022960"/>
    </source>
</evidence>
<evidence type="ECO:0000256" key="8">
    <source>
        <dbReference type="ARBA" id="ARBA00023316"/>
    </source>
</evidence>
<name>A0A840SP21_9RHOB</name>
<dbReference type="GO" id="GO:0005576">
    <property type="term" value="C:extracellular region"/>
    <property type="evidence" value="ECO:0007669"/>
    <property type="project" value="TreeGrafter"/>
</dbReference>
<dbReference type="SUPFAM" id="SSF141523">
    <property type="entry name" value="L,D-transpeptidase catalytic domain-like"/>
    <property type="match status" value="1"/>
</dbReference>